<dbReference type="GO" id="GO:0006914">
    <property type="term" value="P:autophagy"/>
    <property type="evidence" value="ECO:0007669"/>
    <property type="project" value="TreeGrafter"/>
</dbReference>
<dbReference type="EMBL" id="UYYA01003834">
    <property type="protein sequence ID" value="VDM56450.1"/>
    <property type="molecule type" value="Genomic_DNA"/>
</dbReference>
<accession>A0A158PG61</accession>
<evidence type="ECO:0000313" key="1">
    <source>
        <dbReference type="EMBL" id="VDM56450.1"/>
    </source>
</evidence>
<dbReference type="AlphaFoldDB" id="A0A158PG61"/>
<name>A0A158PG61_ANGCS</name>
<gene>
    <name evidence="1" type="ORF">ACOC_LOCUS4865</name>
</gene>
<dbReference type="OrthoDB" id="10258882at2759"/>
<sequence>MKDAVAVHQSLSDAPCIRLHKASLEKPYSMTDLPNVDLFEVKIRCDVTPQLNTDERKQEIRQIEFASALGILLVLSHRVLYDIEIDSFQVVSSRSSVQCTAVNSNPIVDDPFCLQIAVATTPKQLHIYERRNSKMELLQKLNTDGDVTAMSFSRLEDSRVYQTLDAAEIGVLCSLDGSVFVSSHFILYEVSMITVEKQADALFEHGKFDEAISLYEKKLRNPEAVFSLDNYNPDYRQCAEFLQSFGYYHCAAKMWLLARESSKAWEIWRHLSYGEFKDATFELDDVVGRIPSVTDKKLLFDVLLWLIPLSPKQCIKITVDNSLLDHKAMKEVLRGDAKLLRIYLEMIPLTDEVTKDLCNIYVNDIVAGDLSCRHRFRHLLMNISASDRCVMYDRLPLEYGVERLLCDSSLSAADILEKVVVTYRDYDAAELICSHYSSTQPDVCLRLLKFLEDSDVDDAKSRMCSLLKCMGDSVESRMIITALPESAGIDQVASFLKRAIAKKQKEHHMMRSKMCLLERRIEIDKLRVPNDKIVIKDKTICMVCKEALSSSDVLTYLRTGYVIHSKCLRYENLCPITNSVLIPPK</sequence>
<dbReference type="InterPro" id="IPR032914">
    <property type="entry name" value="Vam6/VPS39/TRAP1"/>
</dbReference>
<protein>
    <submittedName>
        <fullName evidence="3">Vps39_2 domain-containing protein</fullName>
    </submittedName>
</protein>
<proteinExistence type="predicted"/>
<evidence type="ECO:0000313" key="3">
    <source>
        <dbReference type="WBParaSite" id="ACOC_0000486401-mRNA-1"/>
    </source>
</evidence>
<dbReference type="OMA" id="ICERRNG"/>
<organism evidence="3">
    <name type="scientific">Angiostrongylus costaricensis</name>
    <name type="common">Nematode worm</name>
    <dbReference type="NCBI Taxonomy" id="334426"/>
    <lineage>
        <taxon>Eukaryota</taxon>
        <taxon>Metazoa</taxon>
        <taxon>Ecdysozoa</taxon>
        <taxon>Nematoda</taxon>
        <taxon>Chromadorea</taxon>
        <taxon>Rhabditida</taxon>
        <taxon>Rhabditina</taxon>
        <taxon>Rhabditomorpha</taxon>
        <taxon>Strongyloidea</taxon>
        <taxon>Metastrongylidae</taxon>
        <taxon>Angiostrongylus</taxon>
    </lineage>
</organism>
<reference evidence="1 2" key="2">
    <citation type="submission" date="2018-11" db="EMBL/GenBank/DDBJ databases">
        <authorList>
            <consortium name="Pathogen Informatics"/>
        </authorList>
    </citation>
    <scope>NUCLEOTIDE SEQUENCE [LARGE SCALE GENOMIC DNA]</scope>
    <source>
        <strain evidence="1 2">Costa Rica</strain>
    </source>
</reference>
<reference evidence="3" key="1">
    <citation type="submission" date="2016-04" db="UniProtKB">
        <authorList>
            <consortium name="WormBaseParasite"/>
        </authorList>
    </citation>
    <scope>IDENTIFICATION</scope>
</reference>
<dbReference type="Proteomes" id="UP000267027">
    <property type="component" value="Unassembled WGS sequence"/>
</dbReference>
<dbReference type="GO" id="GO:0016020">
    <property type="term" value="C:membrane"/>
    <property type="evidence" value="ECO:0007669"/>
    <property type="project" value="TreeGrafter"/>
</dbReference>
<dbReference type="PANTHER" id="PTHR12894:SF27">
    <property type="entry name" value="TRANSFORMING GROWTH FACTOR-BETA RECEPTOR-ASSOCIATED PROTEIN 1"/>
    <property type="match status" value="1"/>
</dbReference>
<dbReference type="WBParaSite" id="ACOC_0000486401-mRNA-1">
    <property type="protein sequence ID" value="ACOC_0000486401-mRNA-1"/>
    <property type="gene ID" value="ACOC_0000486401"/>
</dbReference>
<dbReference type="STRING" id="334426.A0A158PG61"/>
<dbReference type="GO" id="GO:0034058">
    <property type="term" value="P:endosomal vesicle fusion"/>
    <property type="evidence" value="ECO:0007669"/>
    <property type="project" value="TreeGrafter"/>
</dbReference>
<evidence type="ECO:0000313" key="2">
    <source>
        <dbReference type="Proteomes" id="UP000267027"/>
    </source>
</evidence>
<dbReference type="GO" id="GO:0005737">
    <property type="term" value="C:cytoplasm"/>
    <property type="evidence" value="ECO:0007669"/>
    <property type="project" value="TreeGrafter"/>
</dbReference>
<keyword evidence="2" id="KW-1185">Reference proteome</keyword>
<dbReference type="PANTHER" id="PTHR12894">
    <property type="entry name" value="CNH DOMAIN CONTAINING"/>
    <property type="match status" value="1"/>
</dbReference>